<proteinExistence type="predicted"/>
<keyword evidence="1" id="KW-0812">Transmembrane</keyword>
<organism evidence="2 3">
    <name type="scientific">Pseudarcicella hirudinis</name>
    <dbReference type="NCBI Taxonomy" id="1079859"/>
    <lineage>
        <taxon>Bacteria</taxon>
        <taxon>Pseudomonadati</taxon>
        <taxon>Bacteroidota</taxon>
        <taxon>Cytophagia</taxon>
        <taxon>Cytophagales</taxon>
        <taxon>Flectobacillaceae</taxon>
        <taxon>Pseudarcicella</taxon>
    </lineage>
</organism>
<keyword evidence="3" id="KW-1185">Reference proteome</keyword>
<feature type="transmembrane region" description="Helical" evidence="1">
    <location>
        <begin position="60"/>
        <end position="88"/>
    </location>
</feature>
<name>A0A1I5N4F5_9BACT</name>
<evidence type="ECO:0000256" key="1">
    <source>
        <dbReference type="SAM" id="Phobius"/>
    </source>
</evidence>
<feature type="transmembrane region" description="Helical" evidence="1">
    <location>
        <begin position="25"/>
        <end position="48"/>
    </location>
</feature>
<evidence type="ECO:0000313" key="2">
    <source>
        <dbReference type="EMBL" id="SFP16502.1"/>
    </source>
</evidence>
<accession>A0A1I5N4F5</accession>
<reference evidence="2 3" key="1">
    <citation type="submission" date="2016-10" db="EMBL/GenBank/DDBJ databases">
        <authorList>
            <person name="de Groot N.N."/>
        </authorList>
    </citation>
    <scope>NUCLEOTIDE SEQUENCE [LARGE SCALE GENOMIC DNA]</scope>
    <source>
        <strain evidence="3">E92,LMG 26720,CCM 7988</strain>
    </source>
</reference>
<sequence>MCPISLCGYNVVIHSQNFYVPYIPMWLQCGYLVRLHLCALYSYVVAMFRSIHKTSMCPMFLCGCNVLLSYKTSMCPIFLCGCNVSIWLQPRIAFYRILFTFVIPQVWFLVVLFCYEKRLPISMNSLFCYILSYRISSAFQKLQLPALQQSCQH</sequence>
<keyword evidence="1" id="KW-1133">Transmembrane helix</keyword>
<protein>
    <submittedName>
        <fullName evidence="2">Uncharacterized protein</fullName>
    </submittedName>
</protein>
<dbReference type="EMBL" id="FOXH01000001">
    <property type="protein sequence ID" value="SFP16502.1"/>
    <property type="molecule type" value="Genomic_DNA"/>
</dbReference>
<evidence type="ECO:0000313" key="3">
    <source>
        <dbReference type="Proteomes" id="UP000199306"/>
    </source>
</evidence>
<keyword evidence="1" id="KW-0472">Membrane</keyword>
<feature type="transmembrane region" description="Helical" evidence="1">
    <location>
        <begin position="94"/>
        <end position="115"/>
    </location>
</feature>
<gene>
    <name evidence="2" type="ORF">SAMN04515674_101589</name>
</gene>
<dbReference type="AlphaFoldDB" id="A0A1I5N4F5"/>
<dbReference type="Proteomes" id="UP000199306">
    <property type="component" value="Unassembled WGS sequence"/>
</dbReference>